<feature type="compositionally biased region" description="Polar residues" evidence="1">
    <location>
        <begin position="351"/>
        <end position="383"/>
    </location>
</feature>
<proteinExistence type="predicted"/>
<organism evidence="3 4">
    <name type="scientific">Nesidiocoris tenuis</name>
    <dbReference type="NCBI Taxonomy" id="355587"/>
    <lineage>
        <taxon>Eukaryota</taxon>
        <taxon>Metazoa</taxon>
        <taxon>Ecdysozoa</taxon>
        <taxon>Arthropoda</taxon>
        <taxon>Hexapoda</taxon>
        <taxon>Insecta</taxon>
        <taxon>Pterygota</taxon>
        <taxon>Neoptera</taxon>
        <taxon>Paraneoptera</taxon>
        <taxon>Hemiptera</taxon>
        <taxon>Heteroptera</taxon>
        <taxon>Panheteroptera</taxon>
        <taxon>Cimicomorpha</taxon>
        <taxon>Miridae</taxon>
        <taxon>Dicyphina</taxon>
        <taxon>Nesidiocoris</taxon>
    </lineage>
</organism>
<feature type="non-terminal residue" evidence="3">
    <location>
        <position position="383"/>
    </location>
</feature>
<dbReference type="SUPFAM" id="SSF53098">
    <property type="entry name" value="Ribonuclease H-like"/>
    <property type="match status" value="1"/>
</dbReference>
<protein>
    <recommendedName>
        <fullName evidence="2">Integrase catalytic domain-containing protein</fullName>
    </recommendedName>
</protein>
<name>A0A6H5HGX7_9HEMI</name>
<dbReference type="GO" id="GO:0015074">
    <property type="term" value="P:DNA integration"/>
    <property type="evidence" value="ECO:0007669"/>
    <property type="project" value="InterPro"/>
</dbReference>
<dbReference type="AlphaFoldDB" id="A0A6H5HGX7"/>
<sequence length="383" mass="43395">MFQAAHKSKIKNEKIMRWRLELSNYKFDIVYRCGKDNYAADALSRADLKQPMTNVVSSCTGDAKLKKLHEDLCHPGITRLLHWIRSKNLPYSTEEVKRVVTTCSTCAELKPQFIKKDGQLIKALRPFERLNIDFKGPLPQTQSGKRYILTVVDEFSRFPFAFPCADMNASTVCNHLNDLFSVFGTPAYIHSDQGTTFMSTELKSFLQDRGIATSRTTPYNPQGNGQCERYNGVIWKAVQLALRTHGLTKNQWEIVLQDALHSVRSLLCTATNATPHERMFLHPRRSSNGYSIPSWLSSGNKAYMKRHVRASKFDPYVDEVELLEVNPDYAHVRLADGREATVSVKHLAPTGNPTEPIPNSTTQPETEDTSVSQNQINSSPRHH</sequence>
<evidence type="ECO:0000259" key="2">
    <source>
        <dbReference type="PROSITE" id="PS50994"/>
    </source>
</evidence>
<dbReference type="EMBL" id="CADCXU010031054">
    <property type="protein sequence ID" value="CAB0017249.1"/>
    <property type="molecule type" value="Genomic_DNA"/>
</dbReference>
<dbReference type="Proteomes" id="UP000479000">
    <property type="component" value="Unassembled WGS sequence"/>
</dbReference>
<evidence type="ECO:0000313" key="3">
    <source>
        <dbReference type="EMBL" id="CAB0017249.1"/>
    </source>
</evidence>
<dbReference type="Gene3D" id="3.30.420.10">
    <property type="entry name" value="Ribonuclease H-like superfamily/Ribonuclease H"/>
    <property type="match status" value="1"/>
</dbReference>
<dbReference type="PANTHER" id="PTHR37984:SF15">
    <property type="entry name" value="INTEGRASE CATALYTIC DOMAIN-CONTAINING PROTEIN"/>
    <property type="match status" value="1"/>
</dbReference>
<dbReference type="InterPro" id="IPR036397">
    <property type="entry name" value="RNaseH_sf"/>
</dbReference>
<reference evidence="3 4" key="1">
    <citation type="submission" date="2020-02" db="EMBL/GenBank/DDBJ databases">
        <authorList>
            <person name="Ferguson B K."/>
        </authorList>
    </citation>
    <scope>NUCLEOTIDE SEQUENCE [LARGE SCALE GENOMIC DNA]</scope>
</reference>
<dbReference type="PANTHER" id="PTHR37984">
    <property type="entry name" value="PROTEIN CBG26694"/>
    <property type="match status" value="1"/>
</dbReference>
<keyword evidence="4" id="KW-1185">Reference proteome</keyword>
<dbReference type="InterPro" id="IPR012337">
    <property type="entry name" value="RNaseH-like_sf"/>
</dbReference>
<feature type="domain" description="Integrase catalytic" evidence="2">
    <location>
        <begin position="122"/>
        <end position="283"/>
    </location>
</feature>
<dbReference type="GO" id="GO:0003676">
    <property type="term" value="F:nucleic acid binding"/>
    <property type="evidence" value="ECO:0007669"/>
    <property type="project" value="InterPro"/>
</dbReference>
<feature type="region of interest" description="Disordered" evidence="1">
    <location>
        <begin position="347"/>
        <end position="383"/>
    </location>
</feature>
<evidence type="ECO:0000256" key="1">
    <source>
        <dbReference type="SAM" id="MobiDB-lite"/>
    </source>
</evidence>
<dbReference type="InterPro" id="IPR050951">
    <property type="entry name" value="Retrovirus_Pol_polyprotein"/>
</dbReference>
<dbReference type="InterPro" id="IPR001584">
    <property type="entry name" value="Integrase_cat-core"/>
</dbReference>
<dbReference type="PROSITE" id="PS50994">
    <property type="entry name" value="INTEGRASE"/>
    <property type="match status" value="1"/>
</dbReference>
<accession>A0A6H5HGX7</accession>
<gene>
    <name evidence="3" type="ORF">NTEN_LOCUS21284</name>
</gene>
<dbReference type="Pfam" id="PF00665">
    <property type="entry name" value="rve"/>
    <property type="match status" value="1"/>
</dbReference>
<dbReference type="OrthoDB" id="6622340at2759"/>
<evidence type="ECO:0000313" key="4">
    <source>
        <dbReference type="Proteomes" id="UP000479000"/>
    </source>
</evidence>